<accession>A0A1I7G314</accession>
<dbReference type="EMBL" id="FPBK01000003">
    <property type="protein sequence ID" value="SFU42837.1"/>
    <property type="molecule type" value="Genomic_DNA"/>
</dbReference>
<keyword evidence="3" id="KW-1185">Reference proteome</keyword>
<protein>
    <recommendedName>
        <fullName evidence="4">GRAM domain-containing protein</fullName>
    </recommendedName>
</protein>
<proteinExistence type="predicted"/>
<evidence type="ECO:0008006" key="4">
    <source>
        <dbReference type="Google" id="ProtNLM"/>
    </source>
</evidence>
<dbReference type="STRING" id="1224947.SAMN05216480_103114"/>
<keyword evidence="1" id="KW-0472">Membrane</keyword>
<name>A0A1I7G314_9FLAO</name>
<keyword evidence="1" id="KW-0812">Transmembrane</keyword>
<feature type="transmembrane region" description="Helical" evidence="1">
    <location>
        <begin position="20"/>
        <end position="41"/>
    </location>
</feature>
<reference evidence="2 3" key="1">
    <citation type="submission" date="2016-10" db="EMBL/GenBank/DDBJ databases">
        <authorList>
            <person name="de Groot N.N."/>
        </authorList>
    </citation>
    <scope>NUCLEOTIDE SEQUENCE [LARGE SCALE GENOMIC DNA]</scope>
    <source>
        <strain evidence="2 3">CGMCC 1.12333</strain>
    </source>
</reference>
<dbReference type="Proteomes" id="UP000199138">
    <property type="component" value="Unassembled WGS sequence"/>
</dbReference>
<dbReference type="RefSeq" id="WP_093024283.1">
    <property type="nucleotide sequence ID" value="NZ_FPBK01000003.1"/>
</dbReference>
<sequence length="185" mass="21395">MQSNTKRRTGVIKLSFQYRILFALFYVVLYTVVTALMNYIANPAYFEFDLSEKVVFTLMIIVIIGLINPYVSERFGYRFILLFGKGIQPKNLPEGETVQDSTMAELTFLLKPAVGGKLFCTENYMVFVPHGLYKNKEVMVVAFSTIEKVELKDETLRIFLNNSTDFDIRMKDMDAWYAKLSKLMV</sequence>
<organism evidence="2 3">
    <name type="scientific">Pustulibacterium marinum</name>
    <dbReference type="NCBI Taxonomy" id="1224947"/>
    <lineage>
        <taxon>Bacteria</taxon>
        <taxon>Pseudomonadati</taxon>
        <taxon>Bacteroidota</taxon>
        <taxon>Flavobacteriia</taxon>
        <taxon>Flavobacteriales</taxon>
        <taxon>Flavobacteriaceae</taxon>
        <taxon>Pustulibacterium</taxon>
    </lineage>
</organism>
<evidence type="ECO:0000313" key="3">
    <source>
        <dbReference type="Proteomes" id="UP000199138"/>
    </source>
</evidence>
<dbReference type="AlphaFoldDB" id="A0A1I7G314"/>
<evidence type="ECO:0000313" key="2">
    <source>
        <dbReference type="EMBL" id="SFU42837.1"/>
    </source>
</evidence>
<keyword evidence="1" id="KW-1133">Transmembrane helix</keyword>
<evidence type="ECO:0000256" key="1">
    <source>
        <dbReference type="SAM" id="Phobius"/>
    </source>
</evidence>
<gene>
    <name evidence="2" type="ORF">SAMN05216480_103114</name>
</gene>
<feature type="transmembrane region" description="Helical" evidence="1">
    <location>
        <begin position="53"/>
        <end position="71"/>
    </location>
</feature>